<dbReference type="PATRIC" id="fig|1001583.3.peg.120"/>
<protein>
    <submittedName>
        <fullName evidence="4">TetR family transcriptional regulator</fullName>
    </submittedName>
</protein>
<feature type="domain" description="HTH tetR-type" evidence="3">
    <location>
        <begin position="30"/>
        <end position="90"/>
    </location>
</feature>
<sequence length="205" mass="23555">MTGAEKRFLMWAVKGSNCGGGIMEADAQRLQTEIKLQRAFIKLVGEQGFERVTVRQLTTEAQINRGTFYLHYLDKFDLLTRYENDLVNQVHLIFQQYPKPTATQAGAKDAFSQLFRYLYRQWQLAVILLESPASQLTKRIKPLILEVIGQPKTTLIPADYARELVAQGVLDFIRFWLTQTPVQSPQQAYTIFTRSRELSPAQLLN</sequence>
<gene>
    <name evidence="4" type="ORF">LVISKB_0124</name>
</gene>
<proteinExistence type="predicted"/>
<dbReference type="EMBL" id="AP012167">
    <property type="protein sequence ID" value="BAN05759.1"/>
    <property type="molecule type" value="Genomic_DNA"/>
</dbReference>
<evidence type="ECO:0000313" key="4">
    <source>
        <dbReference type="EMBL" id="BAN05759.1"/>
    </source>
</evidence>
<name>M5AAD1_LEVBR</name>
<evidence type="ECO:0000313" key="5">
    <source>
        <dbReference type="Proteomes" id="UP000012042"/>
    </source>
</evidence>
<dbReference type="Gene3D" id="1.10.357.10">
    <property type="entry name" value="Tetracycline Repressor, domain 2"/>
    <property type="match status" value="1"/>
</dbReference>
<dbReference type="PANTHER" id="PTHR43479:SF7">
    <property type="entry name" value="TETR-FAMILY TRANSCRIPTIONAL REGULATOR"/>
    <property type="match status" value="1"/>
</dbReference>
<evidence type="ECO:0000256" key="1">
    <source>
        <dbReference type="ARBA" id="ARBA00023125"/>
    </source>
</evidence>
<evidence type="ECO:0000259" key="3">
    <source>
        <dbReference type="PROSITE" id="PS50977"/>
    </source>
</evidence>
<evidence type="ECO:0000256" key="2">
    <source>
        <dbReference type="PROSITE-ProRule" id="PRU00335"/>
    </source>
</evidence>
<dbReference type="InterPro" id="IPR050624">
    <property type="entry name" value="HTH-type_Tx_Regulator"/>
</dbReference>
<reference evidence="4 5" key="1">
    <citation type="journal article" date="2013" name="PLoS ONE">
        <title>Genomic Analysis by Deep Sequencing of the Probiotic Lactobacillus brevis KB290 Harboring Nine Plasmids Reveals Genomic Stability.</title>
        <authorList>
            <person name="Fukao M."/>
            <person name="Oshima K."/>
            <person name="Morita H."/>
            <person name="Toh H."/>
            <person name="Suda W."/>
            <person name="Kim S.W."/>
            <person name="Suzuki S."/>
            <person name="Yakabe T."/>
            <person name="Hattori M."/>
            <person name="Yajima N."/>
        </authorList>
    </citation>
    <scope>NUCLEOTIDE SEQUENCE [LARGE SCALE GENOMIC DNA]</scope>
    <source>
        <strain evidence="4 5">KB290</strain>
    </source>
</reference>
<dbReference type="KEGG" id="lbk:LVISKB_0124"/>
<accession>M5AAD1</accession>
<dbReference type="SUPFAM" id="SSF46689">
    <property type="entry name" value="Homeodomain-like"/>
    <property type="match status" value="1"/>
</dbReference>
<dbReference type="GO" id="GO:0003677">
    <property type="term" value="F:DNA binding"/>
    <property type="evidence" value="ECO:0007669"/>
    <property type="project" value="UniProtKB-UniRule"/>
</dbReference>
<dbReference type="AlphaFoldDB" id="M5AAD1"/>
<dbReference type="PROSITE" id="PS50977">
    <property type="entry name" value="HTH_TETR_2"/>
    <property type="match status" value="1"/>
</dbReference>
<organism evidence="4 5">
    <name type="scientific">Levilactobacillus brevis KB290</name>
    <dbReference type="NCBI Taxonomy" id="1001583"/>
    <lineage>
        <taxon>Bacteria</taxon>
        <taxon>Bacillati</taxon>
        <taxon>Bacillota</taxon>
        <taxon>Bacilli</taxon>
        <taxon>Lactobacillales</taxon>
        <taxon>Lactobacillaceae</taxon>
        <taxon>Levilactobacillus</taxon>
    </lineage>
</organism>
<dbReference type="Pfam" id="PF00440">
    <property type="entry name" value="TetR_N"/>
    <property type="match status" value="1"/>
</dbReference>
<dbReference type="InterPro" id="IPR001647">
    <property type="entry name" value="HTH_TetR"/>
</dbReference>
<dbReference type="InterPro" id="IPR009057">
    <property type="entry name" value="Homeodomain-like_sf"/>
</dbReference>
<dbReference type="PANTHER" id="PTHR43479">
    <property type="entry name" value="ACREF/ENVCD OPERON REPRESSOR-RELATED"/>
    <property type="match status" value="1"/>
</dbReference>
<keyword evidence="1 2" id="KW-0238">DNA-binding</keyword>
<dbReference type="HOGENOM" id="CLU_087539_0_4_9"/>
<dbReference type="Proteomes" id="UP000012042">
    <property type="component" value="Chromosome"/>
</dbReference>
<feature type="DNA-binding region" description="H-T-H motif" evidence="2">
    <location>
        <begin position="53"/>
        <end position="72"/>
    </location>
</feature>